<comment type="subcellular location">
    <subcellularLocation>
        <location evidence="1">Cell membrane</location>
        <topology evidence="1">Multi-pass membrane protein</topology>
    </subcellularLocation>
</comment>
<evidence type="ECO:0000313" key="14">
    <source>
        <dbReference type="Proteomes" id="UP000275024"/>
    </source>
</evidence>
<feature type="transmembrane region" description="Helical" evidence="10">
    <location>
        <begin position="366"/>
        <end position="384"/>
    </location>
</feature>
<dbReference type="OrthoDB" id="9807115at2"/>
<dbReference type="GO" id="GO:0005886">
    <property type="term" value="C:plasma membrane"/>
    <property type="evidence" value="ECO:0007669"/>
    <property type="project" value="UniProtKB-SubCell"/>
</dbReference>
<keyword evidence="4 10" id="KW-0812">Transmembrane</keyword>
<feature type="transmembrane region" description="Helical" evidence="10">
    <location>
        <begin position="329"/>
        <end position="354"/>
    </location>
</feature>
<dbReference type="PANTHER" id="PTHR11795:SF442">
    <property type="entry name" value="ABC TRANSPORTER ATP-BINDING PROTEIN"/>
    <property type="match status" value="1"/>
</dbReference>
<keyword evidence="6 10" id="KW-1133">Transmembrane helix</keyword>
<dbReference type="EMBL" id="RBDX01000005">
    <property type="protein sequence ID" value="RKN10618.1"/>
    <property type="molecule type" value="Genomic_DNA"/>
</dbReference>
<proteinExistence type="inferred from homology"/>
<keyword evidence="3" id="KW-1003">Cell membrane</keyword>
<protein>
    <submittedName>
        <fullName evidence="11">Branched-chain amino acid ABC transporter permease</fullName>
    </submittedName>
</protein>
<feature type="transmembrane region" description="Helical" evidence="10">
    <location>
        <begin position="291"/>
        <end position="317"/>
    </location>
</feature>
<evidence type="ECO:0000256" key="10">
    <source>
        <dbReference type="SAM" id="Phobius"/>
    </source>
</evidence>
<feature type="compositionally biased region" description="Basic and acidic residues" evidence="9">
    <location>
        <begin position="12"/>
        <end position="25"/>
    </location>
</feature>
<evidence type="ECO:0000256" key="2">
    <source>
        <dbReference type="ARBA" id="ARBA00022448"/>
    </source>
</evidence>
<evidence type="ECO:0000256" key="9">
    <source>
        <dbReference type="SAM" id="MobiDB-lite"/>
    </source>
</evidence>
<dbReference type="GO" id="GO:0006865">
    <property type="term" value="P:amino acid transport"/>
    <property type="evidence" value="ECO:0007669"/>
    <property type="project" value="UniProtKB-KW"/>
</dbReference>
<dbReference type="InterPro" id="IPR052157">
    <property type="entry name" value="BCAA_transport_permease"/>
</dbReference>
<name>A0A3A9WC02_9ACTN</name>
<dbReference type="Pfam" id="PF02653">
    <property type="entry name" value="BPD_transp_2"/>
    <property type="match status" value="1"/>
</dbReference>
<accession>A0A3A9WC02</accession>
<dbReference type="EMBL" id="RBDY01000005">
    <property type="protein sequence ID" value="RKN24878.1"/>
    <property type="molecule type" value="Genomic_DNA"/>
</dbReference>
<sequence length="394" mass="41187">MAPNSGGTDEPCPDRSPEAVHDDTRAGSTGTPAGGVSMTAPPRQLPAAATKEWRARLRRLPVLAVAIPVAAAALWVAFLAEGTPAGPATDNPGKFLVTALDAVTFAGLLFVAASGFTLIFGLMRTVNMAHGSLFLLAAYIAIRTQEAMVGRSRNIEPAHVGMLDWLVPMLVGAGVAAVLGLLIQQLFLQWTEGQELRQALMTLALTVVLADQMLREFGGLAQTMVWPGAVSHFFSVAGERYALTRVFILGVAVLVGVLLWLWLTRTSMGMVIRAGVDDRGMVRALGINIRLVFALTFLVGSFLTGVGGVLGASFAGAAPGTDGSWLLNALIVVIVGGLGSLKGAAAGSLLYGVVVAFSPVYLPSDYSYYAIIMTFALLALVLAVRPNGLFGRPA</sequence>
<feature type="transmembrane region" description="Helical" evidence="10">
    <location>
        <begin position="165"/>
        <end position="188"/>
    </location>
</feature>
<evidence type="ECO:0000256" key="4">
    <source>
        <dbReference type="ARBA" id="ARBA00022692"/>
    </source>
</evidence>
<evidence type="ECO:0000256" key="5">
    <source>
        <dbReference type="ARBA" id="ARBA00022970"/>
    </source>
</evidence>
<dbReference type="PANTHER" id="PTHR11795">
    <property type="entry name" value="BRANCHED-CHAIN AMINO ACID TRANSPORT SYSTEM PERMEASE PROTEIN LIVH"/>
    <property type="match status" value="1"/>
</dbReference>
<feature type="transmembrane region" description="Helical" evidence="10">
    <location>
        <begin position="100"/>
        <end position="121"/>
    </location>
</feature>
<feature type="transmembrane region" description="Helical" evidence="10">
    <location>
        <begin position="241"/>
        <end position="263"/>
    </location>
</feature>
<dbReference type="AlphaFoldDB" id="A0A3A9WC02"/>
<feature type="region of interest" description="Disordered" evidence="9">
    <location>
        <begin position="1"/>
        <end position="47"/>
    </location>
</feature>
<dbReference type="Proteomes" id="UP000268652">
    <property type="component" value="Unassembled WGS sequence"/>
</dbReference>
<keyword evidence="5" id="KW-0029">Amino-acid transport</keyword>
<organism evidence="11 14">
    <name type="scientific">Streptomyces radicis</name>
    <dbReference type="NCBI Taxonomy" id="1750517"/>
    <lineage>
        <taxon>Bacteria</taxon>
        <taxon>Bacillati</taxon>
        <taxon>Actinomycetota</taxon>
        <taxon>Actinomycetes</taxon>
        <taxon>Kitasatosporales</taxon>
        <taxon>Streptomycetaceae</taxon>
        <taxon>Streptomyces</taxon>
    </lineage>
</organism>
<evidence type="ECO:0000256" key="6">
    <source>
        <dbReference type="ARBA" id="ARBA00022989"/>
    </source>
</evidence>
<evidence type="ECO:0000313" key="13">
    <source>
        <dbReference type="Proteomes" id="UP000268652"/>
    </source>
</evidence>
<dbReference type="Proteomes" id="UP000275024">
    <property type="component" value="Unassembled WGS sequence"/>
</dbReference>
<comment type="caution">
    <text evidence="11">The sequence shown here is derived from an EMBL/GenBank/DDBJ whole genome shotgun (WGS) entry which is preliminary data.</text>
</comment>
<dbReference type="CDD" id="cd06582">
    <property type="entry name" value="TM_PBP1_LivH_like"/>
    <property type="match status" value="1"/>
</dbReference>
<feature type="transmembrane region" description="Helical" evidence="10">
    <location>
        <begin position="60"/>
        <end position="80"/>
    </location>
</feature>
<gene>
    <name evidence="12" type="ORF">D7318_10550</name>
    <name evidence="11" type="ORF">D7319_09370</name>
</gene>
<keyword evidence="13" id="KW-1185">Reference proteome</keyword>
<dbReference type="GO" id="GO:0022857">
    <property type="term" value="F:transmembrane transporter activity"/>
    <property type="evidence" value="ECO:0007669"/>
    <property type="project" value="InterPro"/>
</dbReference>
<comment type="similarity">
    <text evidence="8">Belongs to the binding-protein-dependent transport system permease family. LivHM subfamily.</text>
</comment>
<evidence type="ECO:0000256" key="8">
    <source>
        <dbReference type="ARBA" id="ARBA00037998"/>
    </source>
</evidence>
<keyword evidence="7 10" id="KW-0472">Membrane</keyword>
<dbReference type="InterPro" id="IPR001851">
    <property type="entry name" value="ABC_transp_permease"/>
</dbReference>
<keyword evidence="2" id="KW-0813">Transport</keyword>
<reference evidence="13 14" key="1">
    <citation type="submission" date="2018-09" db="EMBL/GenBank/DDBJ databases">
        <title>Streptomyces sp. nov. DS1-2, an endophytic actinomycete isolated from roots of Dendrobium scabrilingue.</title>
        <authorList>
            <person name="Kuncharoen N."/>
            <person name="Kudo T."/>
            <person name="Ohkuma M."/>
            <person name="Yuki M."/>
            <person name="Tanasupawat S."/>
        </authorList>
    </citation>
    <scope>NUCLEOTIDE SEQUENCE [LARGE SCALE GENOMIC DNA]</scope>
    <source>
        <strain evidence="11 14">AZ1-7</strain>
        <strain evidence="12 13">DS1-2</strain>
    </source>
</reference>
<evidence type="ECO:0000256" key="7">
    <source>
        <dbReference type="ARBA" id="ARBA00023136"/>
    </source>
</evidence>
<evidence type="ECO:0000256" key="1">
    <source>
        <dbReference type="ARBA" id="ARBA00004651"/>
    </source>
</evidence>
<evidence type="ECO:0000256" key="3">
    <source>
        <dbReference type="ARBA" id="ARBA00022475"/>
    </source>
</evidence>
<evidence type="ECO:0000313" key="11">
    <source>
        <dbReference type="EMBL" id="RKN10618.1"/>
    </source>
</evidence>
<evidence type="ECO:0000313" key="12">
    <source>
        <dbReference type="EMBL" id="RKN24878.1"/>
    </source>
</evidence>